<evidence type="ECO:0000256" key="1">
    <source>
        <dbReference type="ARBA" id="ARBA00022723"/>
    </source>
</evidence>
<dbReference type="GO" id="GO:0000725">
    <property type="term" value="P:recombinational repair"/>
    <property type="evidence" value="ECO:0007669"/>
    <property type="project" value="TreeGrafter"/>
</dbReference>
<proteinExistence type="predicted"/>
<evidence type="ECO:0000259" key="2">
    <source>
        <dbReference type="PROSITE" id="PS50162"/>
    </source>
</evidence>
<dbReference type="GO" id="GO:0005524">
    <property type="term" value="F:ATP binding"/>
    <property type="evidence" value="ECO:0007669"/>
    <property type="project" value="InterPro"/>
</dbReference>
<gene>
    <name evidence="3" type="primary">radA</name>
    <name evidence="3" type="ORF">ENL96_01565</name>
</gene>
<dbReference type="PANTHER" id="PTHR32472">
    <property type="entry name" value="DNA REPAIR PROTEIN RADA"/>
    <property type="match status" value="1"/>
</dbReference>
<dbReference type="GO" id="GO:0003677">
    <property type="term" value="F:DNA binding"/>
    <property type="evidence" value="ECO:0007669"/>
    <property type="project" value="InterPro"/>
</dbReference>
<dbReference type="PROSITE" id="PS50162">
    <property type="entry name" value="RECA_2"/>
    <property type="match status" value="1"/>
</dbReference>
<dbReference type="PANTHER" id="PTHR32472:SF10">
    <property type="entry name" value="DNA REPAIR PROTEIN RADA-LIKE PROTEIN"/>
    <property type="match status" value="1"/>
</dbReference>
<dbReference type="InterPro" id="IPR027417">
    <property type="entry name" value="P-loop_NTPase"/>
</dbReference>
<reference evidence="3" key="1">
    <citation type="journal article" date="2020" name="mSystems">
        <title>Genome- and Community-Level Interaction Insights into Carbon Utilization and Element Cycling Functions of Hydrothermarchaeota in Hydrothermal Sediment.</title>
        <authorList>
            <person name="Zhou Z."/>
            <person name="Liu Y."/>
            <person name="Xu W."/>
            <person name="Pan J."/>
            <person name="Luo Z.H."/>
            <person name="Li M."/>
        </authorList>
    </citation>
    <scope>NUCLEOTIDE SEQUENCE [LARGE SCALE GENOMIC DNA]</scope>
    <source>
        <strain evidence="3">SpSt-1042</strain>
    </source>
</reference>
<dbReference type="InterPro" id="IPR014774">
    <property type="entry name" value="KaiC-like_dom"/>
</dbReference>
<dbReference type="Pfam" id="PF06745">
    <property type="entry name" value="ATPase"/>
    <property type="match status" value="2"/>
</dbReference>
<dbReference type="Pfam" id="PF18073">
    <property type="entry name" value="Zn_ribbon_LapB"/>
    <property type="match status" value="1"/>
</dbReference>
<comment type="caution">
    <text evidence="3">The sequence shown here is derived from an EMBL/GenBank/DDBJ whole genome shotgun (WGS) entry which is preliminary data.</text>
</comment>
<dbReference type="InterPro" id="IPR041166">
    <property type="entry name" value="Rubredoxin_2"/>
</dbReference>
<dbReference type="EMBL" id="DRVY01000048">
    <property type="protein sequence ID" value="HHR92178.1"/>
    <property type="molecule type" value="Genomic_DNA"/>
</dbReference>
<dbReference type="GO" id="GO:0046872">
    <property type="term" value="F:metal ion binding"/>
    <property type="evidence" value="ECO:0007669"/>
    <property type="project" value="UniProtKB-KW"/>
</dbReference>
<dbReference type="InterPro" id="IPR020568">
    <property type="entry name" value="Ribosomal_Su5_D2-typ_SF"/>
</dbReference>
<accession>A0A7C5YUV0</accession>
<feature type="domain" description="RecA family profile 1" evidence="2">
    <location>
        <begin position="53"/>
        <end position="200"/>
    </location>
</feature>
<evidence type="ECO:0000313" key="3">
    <source>
        <dbReference type="EMBL" id="HHR92178.1"/>
    </source>
</evidence>
<dbReference type="Gene3D" id="3.40.50.300">
    <property type="entry name" value="P-loop containing nucleotide triphosphate hydrolases"/>
    <property type="match status" value="1"/>
</dbReference>
<organism evidence="3">
    <name type="scientific">candidate division CPR3 bacterium</name>
    <dbReference type="NCBI Taxonomy" id="2268181"/>
    <lineage>
        <taxon>Bacteria</taxon>
        <taxon>Bacteria division CPR3</taxon>
    </lineage>
</organism>
<sequence length="442" mass="48459">MYICKYCGKTYNKWQGVCNQCGNWNTIEEQEDAKKEQTVSIESLKKLLSSKDFFKKIPSHVHIIDEIIAGGFVKGQTLLLAGEPGIGKSTLALQIAAASGLKTVYVSGEETPVQIAERARRIVTKNEGLINILYSTNTNQVTDYILDNKPELVIVDSIQTITTPEVGTPAGFPTQVRESAYRLVTSAKKTGSILILIGQITKSGTIAGPKTLEHLVDTVIYLEGDKSTSLRIGKCRKNRFGKTGSVSVFNISEKGVQEVKSPSSAFLSDEADSQIGLARTIVMEGTLPIAIELQSLSSFSLFSFPKRVVRGIDLNKALLILGIVEKYTRVDFNRQDVYINVGGGISVKEPGVDLAIAVSLISSFFNIPLPPTSFYIGELELSGRVRKPRENKERINTAMQCGAKEIFTGVVGKSENYNRQKGAVNIVELKSIKDLQKYIRKV</sequence>
<name>A0A7C5YUV0_UNCC3</name>
<dbReference type="Gene3D" id="3.30.230.10">
    <property type="match status" value="1"/>
</dbReference>
<dbReference type="InterPro" id="IPR020588">
    <property type="entry name" value="RecA_ATP-bd"/>
</dbReference>
<dbReference type="InterPro" id="IPR003593">
    <property type="entry name" value="AAA+_ATPase"/>
</dbReference>
<dbReference type="AlphaFoldDB" id="A0A7C5YUV0"/>
<dbReference type="SUPFAM" id="SSF54211">
    <property type="entry name" value="Ribosomal protein S5 domain 2-like"/>
    <property type="match status" value="1"/>
</dbReference>
<dbReference type="SUPFAM" id="SSF52540">
    <property type="entry name" value="P-loop containing nucleoside triphosphate hydrolases"/>
    <property type="match status" value="1"/>
</dbReference>
<dbReference type="InterPro" id="IPR014721">
    <property type="entry name" value="Ribsml_uS5_D2-typ_fold_subgr"/>
</dbReference>
<protein>
    <submittedName>
        <fullName evidence="3">DNA repair protein RadA</fullName>
    </submittedName>
</protein>
<dbReference type="SMART" id="SM00382">
    <property type="entry name" value="AAA"/>
    <property type="match status" value="1"/>
</dbReference>
<dbReference type="GO" id="GO:0140664">
    <property type="term" value="F:ATP-dependent DNA damage sensor activity"/>
    <property type="evidence" value="ECO:0007669"/>
    <property type="project" value="InterPro"/>
</dbReference>
<dbReference type="PRINTS" id="PR01874">
    <property type="entry name" value="DNAREPAIRADA"/>
</dbReference>
<keyword evidence="1" id="KW-0479">Metal-binding</keyword>